<proteinExistence type="predicted"/>
<dbReference type="EMBL" id="CP031088">
    <property type="protein sequence ID" value="AXF96340.1"/>
    <property type="molecule type" value="Genomic_DNA"/>
</dbReference>
<protein>
    <submittedName>
        <fullName evidence="1">Uncharacterized protein</fullName>
    </submittedName>
</protein>
<sequence>MNGIGITVIRVTTKVNDKNLNKRTFDLGNWLKENNPQTYDFLFLGKEHQFALEKYIYRKELIEGAKFFDPTEFWWKDINKYWFSFIAVGSDYADSIQGKDDAVQILVGVEINKNDVPTEIYILEEQSISTTEFKDMTKKVSSMANKFNDWSLKYHKLKEDLKYRIGHDARTVGDFVREKLIINHNWDEKSLENSISRIFVTGEKGWKIVDRHFTIERLLSSGRKKTNIRDKRPGWNKLDAINAFECTLSFFRFNLFEN</sequence>
<accession>A0A345DQ52</accession>
<gene>
    <name evidence="1" type="ORF">SDAV_001373</name>
</gene>
<organism evidence="1 2">
    <name type="scientific">Spiroplasma phoeniceum P40</name>
    <dbReference type="NCBI Taxonomy" id="1276259"/>
    <lineage>
        <taxon>Bacteria</taxon>
        <taxon>Bacillati</taxon>
        <taxon>Mycoplasmatota</taxon>
        <taxon>Mollicutes</taxon>
        <taxon>Entomoplasmatales</taxon>
        <taxon>Spiroplasmataceae</taxon>
        <taxon>Spiroplasma</taxon>
    </lineage>
</organism>
<dbReference type="AlphaFoldDB" id="A0A345DQ52"/>
<dbReference type="RefSeq" id="WP_114564982.1">
    <property type="nucleotide sequence ID" value="NZ_CP031088.1"/>
</dbReference>
<dbReference type="Proteomes" id="UP000253689">
    <property type="component" value="Chromosome"/>
</dbReference>
<reference evidence="2" key="1">
    <citation type="submission" date="2018-07" db="EMBL/GenBank/DDBJ databases">
        <title>Complete Genome Sequence of Spiroplasma phoeniceum.</title>
        <authorList>
            <person name="Davis R.E."/>
            <person name="Shao J.Y."/>
            <person name="Zhao Y."/>
            <person name="Silver A."/>
            <person name="Stump z."/>
            <person name="Gasparich G."/>
        </authorList>
    </citation>
    <scope>NUCLEOTIDE SEQUENCE [LARGE SCALE GENOMIC DNA]</scope>
    <source>
        <strain evidence="2">P40</strain>
    </source>
</reference>
<evidence type="ECO:0000313" key="1">
    <source>
        <dbReference type="EMBL" id="AXF96340.1"/>
    </source>
</evidence>
<dbReference type="KEGG" id="sphh:SDAV_001373"/>
<keyword evidence="2" id="KW-1185">Reference proteome</keyword>
<evidence type="ECO:0000313" key="2">
    <source>
        <dbReference type="Proteomes" id="UP000253689"/>
    </source>
</evidence>
<name>A0A345DQ52_9MOLU</name>